<keyword evidence="2" id="KW-1185">Reference proteome</keyword>
<evidence type="ECO:0000313" key="2">
    <source>
        <dbReference type="Proteomes" id="UP001283361"/>
    </source>
</evidence>
<proteinExistence type="predicted"/>
<protein>
    <submittedName>
        <fullName evidence="1">Uncharacterized protein</fullName>
    </submittedName>
</protein>
<dbReference type="AlphaFoldDB" id="A0AAE1BF79"/>
<accession>A0AAE1BF79</accession>
<evidence type="ECO:0000313" key="1">
    <source>
        <dbReference type="EMBL" id="KAK3804021.1"/>
    </source>
</evidence>
<gene>
    <name evidence="1" type="ORF">RRG08_066257</name>
</gene>
<comment type="caution">
    <text evidence="1">The sequence shown here is derived from an EMBL/GenBank/DDBJ whole genome shotgun (WGS) entry which is preliminary data.</text>
</comment>
<dbReference type="Proteomes" id="UP001283361">
    <property type="component" value="Unassembled WGS sequence"/>
</dbReference>
<dbReference type="EMBL" id="JAWDGP010000067">
    <property type="protein sequence ID" value="KAK3804021.1"/>
    <property type="molecule type" value="Genomic_DNA"/>
</dbReference>
<organism evidence="1 2">
    <name type="scientific">Elysia crispata</name>
    <name type="common">lettuce slug</name>
    <dbReference type="NCBI Taxonomy" id="231223"/>
    <lineage>
        <taxon>Eukaryota</taxon>
        <taxon>Metazoa</taxon>
        <taxon>Spiralia</taxon>
        <taxon>Lophotrochozoa</taxon>
        <taxon>Mollusca</taxon>
        <taxon>Gastropoda</taxon>
        <taxon>Heterobranchia</taxon>
        <taxon>Euthyneura</taxon>
        <taxon>Panpulmonata</taxon>
        <taxon>Sacoglossa</taxon>
        <taxon>Placobranchoidea</taxon>
        <taxon>Plakobranchidae</taxon>
        <taxon>Elysia</taxon>
    </lineage>
</organism>
<reference evidence="1" key="1">
    <citation type="journal article" date="2023" name="G3 (Bethesda)">
        <title>A reference genome for the long-term kleptoplast-retaining sea slug Elysia crispata morphotype clarki.</title>
        <authorList>
            <person name="Eastman K.E."/>
            <person name="Pendleton A.L."/>
            <person name="Shaikh M.A."/>
            <person name="Suttiyut T."/>
            <person name="Ogas R."/>
            <person name="Tomko P."/>
            <person name="Gavelis G."/>
            <person name="Widhalm J.R."/>
            <person name="Wisecaver J.H."/>
        </authorList>
    </citation>
    <scope>NUCLEOTIDE SEQUENCE</scope>
    <source>
        <strain evidence="1">ECLA1</strain>
    </source>
</reference>
<name>A0AAE1BF79_9GAST</name>
<sequence>MPRLGPESETYTSNLLPTAAVSESFIITVETSQPREMLFDWSPTGVSTVHACRVADLSPHTRPGSFPAAAAAADLYLFTYEVVVREKRGNKNWLNMKGKQRCSPIT</sequence>